<dbReference type="InterPro" id="IPR002156">
    <property type="entry name" value="RNaseH_domain"/>
</dbReference>
<dbReference type="InterPro" id="IPR044730">
    <property type="entry name" value="RNase_H-like_dom_plant"/>
</dbReference>
<sequence length="223" mass="24603">MSYPIESLENSTVAVLINETTRQWNEELIDGVFACDEATLIKKIPLGRVASEDVRNSAELFAMTAWSIWTQRNQVRLNQAATTVHHIAQLSKDKHAKFLACQSTSTASWIERHARSRRRNFWEVPPADMVKINLDGAVFSDENKSGINVVIRDCSGLVIASCSEIVQQAYNSSEIEALAATTALSFAIDIGINKAILEGDSLVVIKALNEHDAPLFFVGSQNL</sequence>
<dbReference type="PANTHER" id="PTHR47074:SF48">
    <property type="entry name" value="POLYNUCLEOTIDYL TRANSFERASE, RIBONUCLEASE H-LIKE SUPERFAMILY PROTEIN"/>
    <property type="match status" value="1"/>
</dbReference>
<feature type="domain" description="RNase H type-1" evidence="1">
    <location>
        <begin position="133"/>
        <end position="211"/>
    </location>
</feature>
<reference evidence="2" key="2">
    <citation type="submission" date="2021-01" db="UniProtKB">
        <authorList>
            <consortium name="EnsemblPlants"/>
        </authorList>
    </citation>
    <scope>IDENTIFICATION</scope>
</reference>
<dbReference type="InterPro" id="IPR036397">
    <property type="entry name" value="RNaseH_sf"/>
</dbReference>
<dbReference type="CDD" id="cd06222">
    <property type="entry name" value="RNase_H_like"/>
    <property type="match status" value="1"/>
</dbReference>
<dbReference type="InParanoid" id="A0A7N2R2H4"/>
<evidence type="ECO:0000313" key="3">
    <source>
        <dbReference type="Proteomes" id="UP000594261"/>
    </source>
</evidence>
<dbReference type="AlphaFoldDB" id="A0A7N2R2H4"/>
<name>A0A7N2R2H4_QUELO</name>
<dbReference type="Proteomes" id="UP000594261">
    <property type="component" value="Chromosome 4"/>
</dbReference>
<dbReference type="EMBL" id="LRBV02000004">
    <property type="status" value="NOT_ANNOTATED_CDS"/>
    <property type="molecule type" value="Genomic_DNA"/>
</dbReference>
<proteinExistence type="predicted"/>
<dbReference type="Gramene" id="QL04p013142:mrna">
    <property type="protein sequence ID" value="QL04p013142:mrna"/>
    <property type="gene ID" value="QL04p013142"/>
</dbReference>
<dbReference type="InterPro" id="IPR012337">
    <property type="entry name" value="RNaseH-like_sf"/>
</dbReference>
<evidence type="ECO:0000259" key="1">
    <source>
        <dbReference type="Pfam" id="PF13456"/>
    </source>
</evidence>
<dbReference type="InterPro" id="IPR052929">
    <property type="entry name" value="RNase_H-like_EbsB-rel"/>
</dbReference>
<dbReference type="OMA" id="WENKITS"/>
<dbReference type="Gene3D" id="3.30.420.10">
    <property type="entry name" value="Ribonuclease H-like superfamily/Ribonuclease H"/>
    <property type="match status" value="1"/>
</dbReference>
<dbReference type="GO" id="GO:0004523">
    <property type="term" value="F:RNA-DNA hybrid ribonuclease activity"/>
    <property type="evidence" value="ECO:0007669"/>
    <property type="project" value="InterPro"/>
</dbReference>
<keyword evidence="3" id="KW-1185">Reference proteome</keyword>
<reference evidence="2 3" key="1">
    <citation type="journal article" date="2016" name="G3 (Bethesda)">
        <title>First Draft Assembly and Annotation of the Genome of a California Endemic Oak Quercus lobata Nee (Fagaceae).</title>
        <authorList>
            <person name="Sork V.L."/>
            <person name="Fitz-Gibbon S.T."/>
            <person name="Puiu D."/>
            <person name="Crepeau M."/>
            <person name="Gugger P.F."/>
            <person name="Sherman R."/>
            <person name="Stevens K."/>
            <person name="Langley C.H."/>
            <person name="Pellegrini M."/>
            <person name="Salzberg S.L."/>
        </authorList>
    </citation>
    <scope>NUCLEOTIDE SEQUENCE [LARGE SCALE GENOMIC DNA]</scope>
    <source>
        <strain evidence="2 3">cv. SW786</strain>
    </source>
</reference>
<dbReference type="GO" id="GO:0003676">
    <property type="term" value="F:nucleic acid binding"/>
    <property type="evidence" value="ECO:0007669"/>
    <property type="project" value="InterPro"/>
</dbReference>
<dbReference type="SUPFAM" id="SSF53098">
    <property type="entry name" value="Ribonuclease H-like"/>
    <property type="match status" value="1"/>
</dbReference>
<protein>
    <recommendedName>
        <fullName evidence="1">RNase H type-1 domain-containing protein</fullName>
    </recommendedName>
</protein>
<evidence type="ECO:0000313" key="2">
    <source>
        <dbReference type="EnsemblPlants" id="QL04p013142:mrna"/>
    </source>
</evidence>
<organism evidence="2 3">
    <name type="scientific">Quercus lobata</name>
    <name type="common">Valley oak</name>
    <dbReference type="NCBI Taxonomy" id="97700"/>
    <lineage>
        <taxon>Eukaryota</taxon>
        <taxon>Viridiplantae</taxon>
        <taxon>Streptophyta</taxon>
        <taxon>Embryophyta</taxon>
        <taxon>Tracheophyta</taxon>
        <taxon>Spermatophyta</taxon>
        <taxon>Magnoliopsida</taxon>
        <taxon>eudicotyledons</taxon>
        <taxon>Gunneridae</taxon>
        <taxon>Pentapetalae</taxon>
        <taxon>rosids</taxon>
        <taxon>fabids</taxon>
        <taxon>Fagales</taxon>
        <taxon>Fagaceae</taxon>
        <taxon>Quercus</taxon>
    </lineage>
</organism>
<dbReference type="PANTHER" id="PTHR47074">
    <property type="entry name" value="BNAC02G40300D PROTEIN"/>
    <property type="match status" value="1"/>
</dbReference>
<dbReference type="Pfam" id="PF13456">
    <property type="entry name" value="RVT_3"/>
    <property type="match status" value="1"/>
</dbReference>
<dbReference type="EnsemblPlants" id="QL04p013142:mrna">
    <property type="protein sequence ID" value="QL04p013142:mrna"/>
    <property type="gene ID" value="QL04p013142"/>
</dbReference>
<accession>A0A7N2R2H4</accession>